<dbReference type="SMART" id="SM00079">
    <property type="entry name" value="PBPe"/>
    <property type="match status" value="1"/>
</dbReference>
<evidence type="ECO:0000256" key="8">
    <source>
        <dbReference type="ARBA" id="ARBA00023180"/>
    </source>
</evidence>
<dbReference type="EMBL" id="PQIB02000006">
    <property type="protein sequence ID" value="RLN11659.1"/>
    <property type="molecule type" value="Genomic_DNA"/>
</dbReference>
<dbReference type="OrthoDB" id="5984008at2759"/>
<organism evidence="15 16">
    <name type="scientific">Panicum miliaceum</name>
    <name type="common">Proso millet</name>
    <name type="synonym">Broomcorn millet</name>
    <dbReference type="NCBI Taxonomy" id="4540"/>
    <lineage>
        <taxon>Eukaryota</taxon>
        <taxon>Viridiplantae</taxon>
        <taxon>Streptophyta</taxon>
        <taxon>Embryophyta</taxon>
        <taxon>Tracheophyta</taxon>
        <taxon>Spermatophyta</taxon>
        <taxon>Magnoliopsida</taxon>
        <taxon>Liliopsida</taxon>
        <taxon>Poales</taxon>
        <taxon>Poaceae</taxon>
        <taxon>PACMAD clade</taxon>
        <taxon>Panicoideae</taxon>
        <taxon>Panicodae</taxon>
        <taxon>Paniceae</taxon>
        <taxon>Panicinae</taxon>
        <taxon>Panicum</taxon>
        <taxon>Panicum sect. Panicum</taxon>
    </lineage>
</organism>
<evidence type="ECO:0000313" key="16">
    <source>
        <dbReference type="Proteomes" id="UP000275267"/>
    </source>
</evidence>
<dbReference type="SUPFAM" id="SSF53850">
    <property type="entry name" value="Periplasmic binding protein-like II"/>
    <property type="match status" value="1"/>
</dbReference>
<keyword evidence="8" id="KW-0325">Glycoprotein</keyword>
<keyword evidence="9" id="KW-1071">Ligand-gated ion channel</keyword>
<keyword evidence="3 12" id="KW-0812">Transmembrane</keyword>
<feature type="compositionally biased region" description="Low complexity" evidence="11">
    <location>
        <begin position="445"/>
        <end position="467"/>
    </location>
</feature>
<evidence type="ECO:0000256" key="4">
    <source>
        <dbReference type="ARBA" id="ARBA00022989"/>
    </source>
</evidence>
<keyword evidence="7" id="KW-0675">Receptor</keyword>
<keyword evidence="4 12" id="KW-1133">Transmembrane helix</keyword>
<evidence type="ECO:0000256" key="13">
    <source>
        <dbReference type="SAM" id="SignalP"/>
    </source>
</evidence>
<evidence type="ECO:0000256" key="12">
    <source>
        <dbReference type="SAM" id="Phobius"/>
    </source>
</evidence>
<dbReference type="InterPro" id="IPR015683">
    <property type="entry name" value="Ionotropic_Glu_rcpt"/>
</dbReference>
<gene>
    <name evidence="15" type="ORF">C2845_PM09G05290</name>
</gene>
<sequence length="467" mass="50055">MFWSVGGSAAAAVAPTLPVGVVLLDLASGGGRRSLGSISSMAALDDLYVKHPSKATRVGRHVRDVPAAHAVPDTRRIDDRGLVRRSPSARPRGHEKLVIAVPQKHGFHSFLDFAIDIFRTAMANLQHPPQYELHAFNGTYDELVGNVSIGVFRGAAGDVTITADRARDADFTMPYTQSGVSLLVLADNDSDPPIQWIFLDPLTTELWFTTVVFFFLTAFVVWMIERPSNPVYQGSTVTQFSTASYFAFSTLTFSHGQIIRSPLSKVVVVIWCFAVLVLVQSYTANLSSILTAKRLRPLVTGLDQMVFPKGSSLVHDLSIAILDLTGGNESSQIERKWFPSAAPFSGDNSRSADYKPLTLRSFSGLFVITAGVSASMLFISIIWSVYARHSKVTSSESQSADGNDGSVCPGESSAVQNDAGNGSVPAPSIGPVQESTQQDGRSSGSVPEVSVQVEISSISQDSHGCAA</sequence>
<feature type="signal peptide" evidence="13">
    <location>
        <begin position="1"/>
        <end position="18"/>
    </location>
</feature>
<feature type="region of interest" description="Disordered" evidence="11">
    <location>
        <begin position="395"/>
        <end position="467"/>
    </location>
</feature>
<dbReference type="Gene3D" id="1.10.287.70">
    <property type="match status" value="1"/>
</dbReference>
<evidence type="ECO:0000256" key="7">
    <source>
        <dbReference type="ARBA" id="ARBA00023170"/>
    </source>
</evidence>
<protein>
    <recommendedName>
        <fullName evidence="14">Ionotropic glutamate receptor C-terminal domain-containing protein</fullName>
    </recommendedName>
</protein>
<feature type="transmembrane region" description="Helical" evidence="12">
    <location>
        <begin position="266"/>
        <end position="284"/>
    </location>
</feature>
<comment type="subcellular location">
    <subcellularLocation>
        <location evidence="1">Membrane</location>
        <topology evidence="1">Multi-pass membrane protein</topology>
    </subcellularLocation>
</comment>
<dbReference type="Proteomes" id="UP000275267">
    <property type="component" value="Unassembled WGS sequence"/>
</dbReference>
<dbReference type="PANTHER" id="PTHR18966">
    <property type="entry name" value="IONOTROPIC GLUTAMATE RECEPTOR"/>
    <property type="match status" value="1"/>
</dbReference>
<dbReference type="Gene3D" id="3.40.190.10">
    <property type="entry name" value="Periplasmic binding protein-like II"/>
    <property type="match status" value="1"/>
</dbReference>
<dbReference type="Pfam" id="PF00060">
    <property type="entry name" value="Lig_chan"/>
    <property type="match status" value="1"/>
</dbReference>
<keyword evidence="10" id="KW-0407">Ion channel</keyword>
<dbReference type="AlphaFoldDB" id="A0A3L6RYZ5"/>
<reference evidence="16" key="1">
    <citation type="journal article" date="2019" name="Nat. Commun.">
        <title>The genome of broomcorn millet.</title>
        <authorList>
            <person name="Zou C."/>
            <person name="Miki D."/>
            <person name="Li D."/>
            <person name="Tang Q."/>
            <person name="Xiao L."/>
            <person name="Rajput S."/>
            <person name="Deng P."/>
            <person name="Jia W."/>
            <person name="Huang R."/>
            <person name="Zhang M."/>
            <person name="Sun Y."/>
            <person name="Hu J."/>
            <person name="Fu X."/>
            <person name="Schnable P.S."/>
            <person name="Li F."/>
            <person name="Zhang H."/>
            <person name="Feng B."/>
            <person name="Zhu X."/>
            <person name="Liu R."/>
            <person name="Schnable J.C."/>
            <person name="Zhu J.-K."/>
            <person name="Zhang H."/>
        </authorList>
    </citation>
    <scope>NUCLEOTIDE SEQUENCE [LARGE SCALE GENOMIC DNA]</scope>
</reference>
<keyword evidence="13" id="KW-0732">Signal</keyword>
<dbReference type="GO" id="GO:0015276">
    <property type="term" value="F:ligand-gated monoatomic ion channel activity"/>
    <property type="evidence" value="ECO:0007669"/>
    <property type="project" value="InterPro"/>
</dbReference>
<evidence type="ECO:0000256" key="10">
    <source>
        <dbReference type="ARBA" id="ARBA00023303"/>
    </source>
</evidence>
<evidence type="ECO:0000256" key="2">
    <source>
        <dbReference type="ARBA" id="ARBA00022448"/>
    </source>
</evidence>
<keyword evidence="2" id="KW-0813">Transport</keyword>
<evidence type="ECO:0000256" key="3">
    <source>
        <dbReference type="ARBA" id="ARBA00022692"/>
    </source>
</evidence>
<evidence type="ECO:0000256" key="5">
    <source>
        <dbReference type="ARBA" id="ARBA00023065"/>
    </source>
</evidence>
<evidence type="ECO:0000256" key="9">
    <source>
        <dbReference type="ARBA" id="ARBA00023286"/>
    </source>
</evidence>
<keyword evidence="6 12" id="KW-0472">Membrane</keyword>
<feature type="chain" id="PRO_5018174933" description="Ionotropic glutamate receptor C-terminal domain-containing protein" evidence="13">
    <location>
        <begin position="19"/>
        <end position="467"/>
    </location>
</feature>
<evidence type="ECO:0000256" key="1">
    <source>
        <dbReference type="ARBA" id="ARBA00004141"/>
    </source>
</evidence>
<feature type="domain" description="Ionotropic glutamate receptor C-terminal" evidence="14">
    <location>
        <begin position="96"/>
        <end position="340"/>
    </location>
</feature>
<keyword evidence="16" id="KW-1185">Reference proteome</keyword>
<feature type="transmembrane region" description="Helical" evidence="12">
    <location>
        <begin position="362"/>
        <end position="386"/>
    </location>
</feature>
<evidence type="ECO:0000256" key="6">
    <source>
        <dbReference type="ARBA" id="ARBA00023136"/>
    </source>
</evidence>
<dbReference type="STRING" id="4540.A0A3L6RYZ5"/>
<evidence type="ECO:0000313" key="15">
    <source>
        <dbReference type="EMBL" id="RLN11659.1"/>
    </source>
</evidence>
<keyword evidence="5" id="KW-0406">Ion transport</keyword>
<dbReference type="InterPro" id="IPR001320">
    <property type="entry name" value="Iontro_rcpt_C"/>
</dbReference>
<comment type="caution">
    <text evidence="15">The sequence shown here is derived from an EMBL/GenBank/DDBJ whole genome shotgun (WGS) entry which is preliminary data.</text>
</comment>
<accession>A0A3L6RYZ5</accession>
<proteinExistence type="predicted"/>
<evidence type="ECO:0000256" key="11">
    <source>
        <dbReference type="SAM" id="MobiDB-lite"/>
    </source>
</evidence>
<name>A0A3L6RYZ5_PANMI</name>
<feature type="transmembrane region" description="Helical" evidence="12">
    <location>
        <begin position="206"/>
        <end position="224"/>
    </location>
</feature>
<dbReference type="GO" id="GO:0016020">
    <property type="term" value="C:membrane"/>
    <property type="evidence" value="ECO:0007669"/>
    <property type="project" value="UniProtKB-SubCell"/>
</dbReference>
<evidence type="ECO:0000259" key="14">
    <source>
        <dbReference type="SMART" id="SM00079"/>
    </source>
</evidence>
<feature type="compositionally biased region" description="Polar residues" evidence="11">
    <location>
        <begin position="433"/>
        <end position="444"/>
    </location>
</feature>